<evidence type="ECO:0000313" key="2">
    <source>
        <dbReference type="EMBL" id="KAK3189466.1"/>
    </source>
</evidence>
<proteinExistence type="predicted"/>
<accession>A0AAD9ZT60</accession>
<dbReference type="PANTHER" id="PTHR31286">
    <property type="entry name" value="GLYCINE-RICH CELL WALL STRUCTURAL PROTEIN 1.8-LIKE"/>
    <property type="match status" value="1"/>
</dbReference>
<protein>
    <recommendedName>
        <fullName evidence="4">DUF4283 domain-containing protein</fullName>
    </recommendedName>
</protein>
<keyword evidence="3" id="KW-1185">Reference proteome</keyword>
<name>A0AAD9ZT60_9ROSI</name>
<sequence>MVSPLLHGFTEDPKSLEASLSSSPQTRSTTASICCEGIVSSNSRGCSLGIVLPTTSSLGDNSVTVGDSIKGPVMNSNPLIMGSKSYADLLKAPQASVQSFPMTSSYSKKGGFVSVRVDLIAYESRLELCKDAFIVRVVLASGERPWKLVELKAKLSKHWLISADWRLISLGEDYFQIILKSSRDKNKHPKIIFDLTKGIGVPLRLDKATIDGDFGHYARVLVDIDMFALLPSLVLLERDKFHSSFILVEYENLPSFCFICSSIGHLPGSCHWKKSKVPTDSVGKSSQPMAEVSVEGTSFQPIPPRSSKMVYRPIDKTVQEIPVSNAFAAIYQDLGPIDSVVVHQSAVSGPSFISSSESYLINSSNDSHSGPSSTVVGLIPIPLSGVPYIQQVCNILPRKVPPRSSIVVSSGSYVMEAISFGIPSHSLGVGVLVASCDLTIQDDRCIVRDRINPSTDMRSESTLSNSQAELYFIANSSWAK</sequence>
<comment type="caution">
    <text evidence="2">The sequence shown here is derived from an EMBL/GenBank/DDBJ whole genome shotgun (WGS) entry which is preliminary data.</text>
</comment>
<organism evidence="2 3">
    <name type="scientific">Dipteronia sinensis</name>
    <dbReference type="NCBI Taxonomy" id="43782"/>
    <lineage>
        <taxon>Eukaryota</taxon>
        <taxon>Viridiplantae</taxon>
        <taxon>Streptophyta</taxon>
        <taxon>Embryophyta</taxon>
        <taxon>Tracheophyta</taxon>
        <taxon>Spermatophyta</taxon>
        <taxon>Magnoliopsida</taxon>
        <taxon>eudicotyledons</taxon>
        <taxon>Gunneridae</taxon>
        <taxon>Pentapetalae</taxon>
        <taxon>rosids</taxon>
        <taxon>malvids</taxon>
        <taxon>Sapindales</taxon>
        <taxon>Sapindaceae</taxon>
        <taxon>Hippocastanoideae</taxon>
        <taxon>Acereae</taxon>
        <taxon>Dipteronia</taxon>
    </lineage>
</organism>
<dbReference type="EMBL" id="JANJYJ010000009">
    <property type="protein sequence ID" value="KAK3189466.1"/>
    <property type="molecule type" value="Genomic_DNA"/>
</dbReference>
<reference evidence="2" key="1">
    <citation type="journal article" date="2023" name="Plant J.">
        <title>Genome sequences and population genomics provide insights into the demographic history, inbreeding, and mutation load of two 'living fossil' tree species of Dipteronia.</title>
        <authorList>
            <person name="Feng Y."/>
            <person name="Comes H.P."/>
            <person name="Chen J."/>
            <person name="Zhu S."/>
            <person name="Lu R."/>
            <person name="Zhang X."/>
            <person name="Li P."/>
            <person name="Qiu J."/>
            <person name="Olsen K.M."/>
            <person name="Qiu Y."/>
        </authorList>
    </citation>
    <scope>NUCLEOTIDE SEQUENCE</scope>
    <source>
        <strain evidence="2">NBL</strain>
    </source>
</reference>
<dbReference type="PANTHER" id="PTHR31286:SF60">
    <property type="entry name" value="PROTEIN, PUTATIVE-RELATED"/>
    <property type="match status" value="1"/>
</dbReference>
<dbReference type="InterPro" id="IPR040256">
    <property type="entry name" value="At4g02000-like"/>
</dbReference>
<evidence type="ECO:0000256" key="1">
    <source>
        <dbReference type="SAM" id="MobiDB-lite"/>
    </source>
</evidence>
<evidence type="ECO:0000313" key="3">
    <source>
        <dbReference type="Proteomes" id="UP001281410"/>
    </source>
</evidence>
<evidence type="ECO:0008006" key="4">
    <source>
        <dbReference type="Google" id="ProtNLM"/>
    </source>
</evidence>
<feature type="region of interest" description="Disordered" evidence="1">
    <location>
        <begin position="1"/>
        <end position="23"/>
    </location>
</feature>
<dbReference type="AlphaFoldDB" id="A0AAD9ZT60"/>
<gene>
    <name evidence="2" type="ORF">Dsin_029027</name>
</gene>
<dbReference type="Proteomes" id="UP001281410">
    <property type="component" value="Unassembled WGS sequence"/>
</dbReference>